<evidence type="ECO:0000313" key="25">
    <source>
        <dbReference type="Proteomes" id="UP000015101"/>
    </source>
</evidence>
<dbReference type="SMART" id="SM01221">
    <property type="entry name" value="FTCD"/>
    <property type="match status" value="1"/>
</dbReference>
<reference evidence="24" key="3">
    <citation type="submission" date="2015-06" db="UniProtKB">
        <authorList>
            <consortium name="EnsemblMetazoa"/>
        </authorList>
    </citation>
    <scope>IDENTIFICATION</scope>
</reference>
<gene>
    <name evidence="24" type="primary">20210437</name>
    <name evidence="23" type="ORF">HELRODRAFT_186115</name>
</gene>
<evidence type="ECO:0000256" key="1">
    <source>
        <dbReference type="ARBA" id="ARBA00002680"/>
    </source>
</evidence>
<evidence type="ECO:0000256" key="10">
    <source>
        <dbReference type="ARBA" id="ARBA00022490"/>
    </source>
</evidence>
<evidence type="ECO:0000256" key="16">
    <source>
        <dbReference type="ARBA" id="ARBA00023239"/>
    </source>
</evidence>
<keyword evidence="11" id="KW-0808">Transferase</keyword>
<evidence type="ECO:0000259" key="22">
    <source>
        <dbReference type="SMART" id="SM01222"/>
    </source>
</evidence>
<evidence type="ECO:0000256" key="17">
    <source>
        <dbReference type="ARBA" id="ARBA00023268"/>
    </source>
</evidence>
<comment type="subunit">
    <text evidence="19">Homooctamer, including four polyglutamate binding sites. The subunits are arranged as a tetramer of dimers, and form a planar ring-shaped structure.</text>
</comment>
<reference evidence="23 25" key="2">
    <citation type="journal article" date="2013" name="Nature">
        <title>Insights into bilaterian evolution from three spiralian genomes.</title>
        <authorList>
            <person name="Simakov O."/>
            <person name="Marletaz F."/>
            <person name="Cho S.J."/>
            <person name="Edsinger-Gonzales E."/>
            <person name="Havlak P."/>
            <person name="Hellsten U."/>
            <person name="Kuo D.H."/>
            <person name="Larsson T."/>
            <person name="Lv J."/>
            <person name="Arendt D."/>
            <person name="Savage R."/>
            <person name="Osoegawa K."/>
            <person name="de Jong P."/>
            <person name="Grimwood J."/>
            <person name="Chapman J.A."/>
            <person name="Shapiro H."/>
            <person name="Aerts A."/>
            <person name="Otillar R.P."/>
            <person name="Terry A.Y."/>
            <person name="Boore J.L."/>
            <person name="Grigoriev I.V."/>
            <person name="Lindberg D.R."/>
            <person name="Seaver E.C."/>
            <person name="Weisblat D.A."/>
            <person name="Putnam N.H."/>
            <person name="Rokhsar D.S."/>
        </authorList>
    </citation>
    <scope>NUCLEOTIDE SEQUENCE</scope>
</reference>
<evidence type="ECO:0000256" key="15">
    <source>
        <dbReference type="ARBA" id="ARBA00023212"/>
    </source>
</evidence>
<dbReference type="InterPro" id="IPR037070">
    <property type="entry name" value="Formiminotransferase_C_sf"/>
</dbReference>
<dbReference type="GO" id="GO:0030412">
    <property type="term" value="F:formimidoyltetrahydrofolate cyclodeaminase activity"/>
    <property type="evidence" value="ECO:0007669"/>
    <property type="project" value="UniProtKB-EC"/>
</dbReference>
<dbReference type="OrthoDB" id="48036at2759"/>
<dbReference type="FunFam" id="1.20.120.680:FF:000001">
    <property type="entry name" value="Formimidoyltransferase cyclodeaminase"/>
    <property type="match status" value="1"/>
</dbReference>
<dbReference type="AlphaFoldDB" id="T1FNP0"/>
<comment type="pathway">
    <text evidence="4">Amino-acid degradation; L-histidine degradation into L-glutamate; L-glutamate from N-formimidoyl-L-glutamate (transferase route): step 1/1.</text>
</comment>
<dbReference type="InterPro" id="IPR037064">
    <property type="entry name" value="Formiminotransferase_N_sf"/>
</dbReference>
<dbReference type="PANTHER" id="PTHR12234:SF0">
    <property type="entry name" value="FORMIMIDOYLTRANSFERASE-CYCLODEAMINASE"/>
    <property type="match status" value="1"/>
</dbReference>
<comment type="function">
    <text evidence="1">Binds and promotes bundling of vimentin filaments originating from the Golgi.</text>
</comment>
<dbReference type="Proteomes" id="UP000015101">
    <property type="component" value="Unassembled WGS sequence"/>
</dbReference>
<dbReference type="InterPro" id="IPR007044">
    <property type="entry name" value="Cyclodeamin/CycHdrlase"/>
</dbReference>
<comment type="similarity">
    <text evidence="5">In the N-terminal section; belongs to the formiminotransferase family.</text>
</comment>
<feature type="domain" description="Formiminotransferase N-terminal subdomain" evidence="22">
    <location>
        <begin position="3"/>
        <end position="180"/>
    </location>
</feature>
<evidence type="ECO:0000256" key="9">
    <source>
        <dbReference type="ARBA" id="ARBA00017787"/>
    </source>
</evidence>
<dbReference type="STRING" id="6412.T1FNP0"/>
<keyword evidence="12" id="KW-0369">Histidine metabolism</keyword>
<feature type="domain" description="Formiminotransferase C-terminal subdomain" evidence="21">
    <location>
        <begin position="181"/>
        <end position="325"/>
    </location>
</feature>
<comment type="similarity">
    <text evidence="6">In the C-terminal section; belongs to the cyclodeaminase/cyclohydrolase family.</text>
</comment>
<dbReference type="InterPro" id="IPR013802">
    <property type="entry name" value="Formiminotransferase_C"/>
</dbReference>
<dbReference type="Gene3D" id="3.30.70.670">
    <property type="entry name" value="Formiminotransferase, C-terminal subdomain"/>
    <property type="match status" value="1"/>
</dbReference>
<dbReference type="CTD" id="20210437"/>
<evidence type="ECO:0000256" key="8">
    <source>
        <dbReference type="ARBA" id="ARBA00012998"/>
    </source>
</evidence>
<dbReference type="GO" id="GO:0030409">
    <property type="term" value="F:glutamate formimidoyltransferase activity"/>
    <property type="evidence" value="ECO:0007669"/>
    <property type="project" value="UniProtKB-EC"/>
</dbReference>
<evidence type="ECO:0000313" key="24">
    <source>
        <dbReference type="EnsemblMetazoa" id="HelroP186115"/>
    </source>
</evidence>
<dbReference type="SUPFAM" id="SSF55116">
    <property type="entry name" value="Formiminotransferase domain of formiminotransferase-cyclodeaminase"/>
    <property type="match status" value="2"/>
</dbReference>
<dbReference type="UniPathway" id="UPA00379">
    <property type="reaction ID" value="UER00555"/>
</dbReference>
<dbReference type="OMA" id="TYGKRQW"/>
<evidence type="ECO:0000256" key="12">
    <source>
        <dbReference type="ARBA" id="ARBA00022808"/>
    </source>
</evidence>
<dbReference type="GO" id="GO:0005814">
    <property type="term" value="C:centriole"/>
    <property type="evidence" value="ECO:0007669"/>
    <property type="project" value="UniProtKB-SubCell"/>
</dbReference>
<dbReference type="GeneID" id="20210437"/>
<dbReference type="NCBIfam" id="TIGR02024">
    <property type="entry name" value="FtcD"/>
    <property type="match status" value="1"/>
</dbReference>
<dbReference type="InParanoid" id="T1FNP0"/>
<dbReference type="InterPro" id="IPR004227">
    <property type="entry name" value="Formiminotransferase_cat"/>
</dbReference>
<proteinExistence type="inferred from homology"/>
<dbReference type="HOGENOM" id="CLU_040037_1_0_1"/>
<dbReference type="GO" id="GO:0019557">
    <property type="term" value="P:L-histidine catabolic process to glutamate and formate"/>
    <property type="evidence" value="ECO:0007669"/>
    <property type="project" value="UniProtKB-UniPathway"/>
</dbReference>
<keyword evidence="15" id="KW-0206">Cytoskeleton</keyword>
<name>T1FNP0_HELRO</name>
<dbReference type="InterPro" id="IPR051623">
    <property type="entry name" value="FTCD"/>
</dbReference>
<dbReference type="EC" id="4.3.1.4" evidence="8"/>
<keyword evidence="25" id="KW-1185">Reference proteome</keyword>
<keyword evidence="10" id="KW-0963">Cytoplasm</keyword>
<dbReference type="GO" id="GO:0005794">
    <property type="term" value="C:Golgi apparatus"/>
    <property type="evidence" value="ECO:0007669"/>
    <property type="project" value="UniProtKB-SubCell"/>
</dbReference>
<dbReference type="RefSeq" id="XP_009028583.1">
    <property type="nucleotide sequence ID" value="XM_009030335.1"/>
</dbReference>
<evidence type="ECO:0000256" key="2">
    <source>
        <dbReference type="ARBA" id="ARBA00004114"/>
    </source>
</evidence>
<evidence type="ECO:0000256" key="13">
    <source>
        <dbReference type="ARBA" id="ARBA00022954"/>
    </source>
</evidence>
<keyword evidence="13" id="KW-0290">Folate-binding</keyword>
<dbReference type="GO" id="GO:0019556">
    <property type="term" value="P:L-histidine catabolic process to glutamate and formamide"/>
    <property type="evidence" value="ECO:0007669"/>
    <property type="project" value="UniProtKB-UniPathway"/>
</dbReference>
<dbReference type="EMBL" id="KB097620">
    <property type="protein sequence ID" value="ESN93307.1"/>
    <property type="molecule type" value="Genomic_DNA"/>
</dbReference>
<comment type="function">
    <text evidence="18">Folate-dependent enzyme, that displays both transferase and deaminase activity. Serves to channel one-carbon units from formiminoglutamate to the folate pool.</text>
</comment>
<dbReference type="EC" id="2.1.2.5" evidence="7"/>
<evidence type="ECO:0000259" key="21">
    <source>
        <dbReference type="SMART" id="SM01221"/>
    </source>
</evidence>
<comment type="subcellular location">
    <subcellularLocation>
        <location evidence="2">Cytoplasm</location>
        <location evidence="2">Cytoskeleton</location>
        <location evidence="2">Microtubule organizing center</location>
        <location evidence="2">Centrosome</location>
        <location evidence="2">Centriole</location>
    </subcellularLocation>
    <subcellularLocation>
        <location evidence="3">Golgi apparatus</location>
    </subcellularLocation>
</comment>
<dbReference type="Pfam" id="PF07837">
    <property type="entry name" value="FTCD_N"/>
    <property type="match status" value="1"/>
</dbReference>
<sequence>MSKIVECVPNFSEGKRKEVIDAILEAIKGTEGCTLLDFDPGASTNRTVYTFVGSPEAVVEGAVNAAKVAYKLIDMTKHTGEHPRIGAMDVCPFVPVKGVSMEDCVNCARTCAEKLATILNVPSFLYGAASSLDYRKSIPQIRAGEYESLEEKLKKEEWKPDFGPIKFQASWGATLVGARNFLVAYNINLLATKEQAHRIALDIREQGRGVNQRGKFKCVQAIGWYLDEANMAQVSINITDTEVTAIHLVYEEVLSIAKELELPVVGSQIVGMVPLKALMDCAKYYIQKEKLFIVEEEQKIKLAVDRLGLHSLGYFNPKERVIEYMIAKESDCPLLSLSVKRYVQTVAARTPTPGGGCVAALVASLGAALSTMAGFLTYGNKKFESHDALMRKLLTLLHEKYNELMNVVEADAVAFNDYMAAVKLSKETEEELQIRSNKLHEALTSAVRVPLDLVHSINQAWPTLKELANVVNPNCISDMQVGVRCLETGVWGGHYNVMANLKNFKNKEKAEEYKKISDTEVEVAIANAAEVLKILDDRYWKE</sequence>
<dbReference type="Gene3D" id="1.20.120.680">
    <property type="entry name" value="Formiminotetrahydrofolate cyclodeaminase monomer, up-and-down helical bundle"/>
    <property type="match status" value="1"/>
</dbReference>
<dbReference type="FunFam" id="3.30.70.670:FF:000001">
    <property type="entry name" value="Formimidoyltransferase cyclodeaminase"/>
    <property type="match status" value="1"/>
</dbReference>
<evidence type="ECO:0000256" key="18">
    <source>
        <dbReference type="ARBA" id="ARBA00025506"/>
    </source>
</evidence>
<dbReference type="SMART" id="SM01222">
    <property type="entry name" value="FTCD_N"/>
    <property type="match status" value="1"/>
</dbReference>
<evidence type="ECO:0000256" key="14">
    <source>
        <dbReference type="ARBA" id="ARBA00023034"/>
    </source>
</evidence>
<dbReference type="InterPro" id="IPR012886">
    <property type="entry name" value="Formiminotransferase_N"/>
</dbReference>
<dbReference type="EnsemblMetazoa" id="HelroT186115">
    <property type="protein sequence ID" value="HelroP186115"/>
    <property type="gene ID" value="HelroG186115"/>
</dbReference>
<evidence type="ECO:0000256" key="3">
    <source>
        <dbReference type="ARBA" id="ARBA00004555"/>
    </source>
</evidence>
<dbReference type="FunFam" id="3.30.990.10:FF:000001">
    <property type="entry name" value="Formimidoyltransferase cyclodeaminase"/>
    <property type="match status" value="1"/>
</dbReference>
<protein>
    <recommendedName>
        <fullName evidence="9">Formimidoyltransferase-cyclodeaminase</fullName>
        <ecNumber evidence="7">2.1.2.5</ecNumber>
        <ecNumber evidence="8">4.3.1.4</ecNumber>
    </recommendedName>
    <alternativeName>
        <fullName evidence="20">Formiminotransferase-cyclodeaminase</fullName>
    </alternativeName>
</protein>
<dbReference type="PANTHER" id="PTHR12234">
    <property type="entry name" value="FORMIMINOTRANSFERASE-CYCLODEAMINASE"/>
    <property type="match status" value="1"/>
</dbReference>
<evidence type="ECO:0000256" key="11">
    <source>
        <dbReference type="ARBA" id="ARBA00022679"/>
    </source>
</evidence>
<keyword evidence="14" id="KW-0333">Golgi apparatus</keyword>
<dbReference type="Pfam" id="PF04961">
    <property type="entry name" value="FTCD_C"/>
    <property type="match status" value="1"/>
</dbReference>
<evidence type="ECO:0000313" key="23">
    <source>
        <dbReference type="EMBL" id="ESN93307.1"/>
    </source>
</evidence>
<dbReference type="eggNOG" id="ENOG502QQBY">
    <property type="taxonomic scope" value="Eukaryota"/>
</dbReference>
<dbReference type="Gene3D" id="3.30.990.10">
    <property type="entry name" value="Formiminotransferase, N-terminal subdomain"/>
    <property type="match status" value="1"/>
</dbReference>
<reference evidence="25" key="1">
    <citation type="submission" date="2012-12" db="EMBL/GenBank/DDBJ databases">
        <authorList>
            <person name="Hellsten U."/>
            <person name="Grimwood J."/>
            <person name="Chapman J.A."/>
            <person name="Shapiro H."/>
            <person name="Aerts A."/>
            <person name="Otillar R.P."/>
            <person name="Terry A.Y."/>
            <person name="Boore J.L."/>
            <person name="Simakov O."/>
            <person name="Marletaz F."/>
            <person name="Cho S.-J."/>
            <person name="Edsinger-Gonzales E."/>
            <person name="Havlak P."/>
            <person name="Kuo D.-H."/>
            <person name="Larsson T."/>
            <person name="Lv J."/>
            <person name="Arendt D."/>
            <person name="Savage R."/>
            <person name="Osoegawa K."/>
            <person name="de Jong P."/>
            <person name="Lindberg D.R."/>
            <person name="Seaver E.C."/>
            <person name="Weisblat D.A."/>
            <person name="Putnam N.H."/>
            <person name="Grigoriev I.V."/>
            <person name="Rokhsar D.S."/>
        </authorList>
    </citation>
    <scope>NUCLEOTIDE SEQUENCE</scope>
</reference>
<dbReference type="KEGG" id="hro:HELRODRAFT_186115"/>
<evidence type="ECO:0000256" key="4">
    <source>
        <dbReference type="ARBA" id="ARBA00005082"/>
    </source>
</evidence>
<dbReference type="InterPro" id="IPR036178">
    <property type="entry name" value="Formintransfe-cycloase-like_sf"/>
</dbReference>
<evidence type="ECO:0000256" key="6">
    <source>
        <dbReference type="ARBA" id="ARBA00010825"/>
    </source>
</evidence>
<dbReference type="EMBL" id="AMQM01007453">
    <property type="status" value="NOT_ANNOTATED_CDS"/>
    <property type="molecule type" value="Genomic_DNA"/>
</dbReference>
<evidence type="ECO:0000256" key="5">
    <source>
        <dbReference type="ARBA" id="ARBA00008297"/>
    </source>
</evidence>
<dbReference type="SUPFAM" id="SSF101262">
    <property type="entry name" value="Methenyltetrahydrofolate cyclohydrolase-like"/>
    <property type="match status" value="1"/>
</dbReference>
<keyword evidence="17" id="KW-0511">Multifunctional enzyme</keyword>
<dbReference type="GO" id="GO:0005542">
    <property type="term" value="F:folic acid binding"/>
    <property type="evidence" value="ECO:0007669"/>
    <property type="project" value="UniProtKB-KW"/>
</dbReference>
<dbReference type="Pfam" id="PF02971">
    <property type="entry name" value="FTCD"/>
    <property type="match status" value="1"/>
</dbReference>
<dbReference type="InterPro" id="IPR022384">
    <property type="entry name" value="FormiminoTrfase_cat_dom_sf"/>
</dbReference>
<evidence type="ECO:0000256" key="19">
    <source>
        <dbReference type="ARBA" id="ARBA00025915"/>
    </source>
</evidence>
<evidence type="ECO:0000256" key="7">
    <source>
        <dbReference type="ARBA" id="ARBA00012252"/>
    </source>
</evidence>
<keyword evidence="16" id="KW-0456">Lyase</keyword>
<accession>T1FNP0</accession>
<organism evidence="24 25">
    <name type="scientific">Helobdella robusta</name>
    <name type="common">Californian leech</name>
    <dbReference type="NCBI Taxonomy" id="6412"/>
    <lineage>
        <taxon>Eukaryota</taxon>
        <taxon>Metazoa</taxon>
        <taxon>Spiralia</taxon>
        <taxon>Lophotrochozoa</taxon>
        <taxon>Annelida</taxon>
        <taxon>Clitellata</taxon>
        <taxon>Hirudinea</taxon>
        <taxon>Rhynchobdellida</taxon>
        <taxon>Glossiphoniidae</taxon>
        <taxon>Helobdella</taxon>
    </lineage>
</organism>
<evidence type="ECO:0000256" key="20">
    <source>
        <dbReference type="ARBA" id="ARBA00030029"/>
    </source>
</evidence>